<sequence length="424" mass="48115">MPTPLIELPDRRRIALSEIERSREHRAHYLGPSHGKAGDVLCLCRSEGIPMGVGHRSVPHDTYYLYPLQRSDPARHALGCPHRMVEQQAEASGDAAGPPVVEIRGDRINLNLAAPLYRASSAAGAGDTDDEPKSGRLRAPAPRGRLRSLLEVLWSQAELNIWRPAFARKRHYGVVSHRLREVAATLQLRAHDLAPLLYVPPPYHPDREEELRAGRDRWLSNLTQNPKNGRQWYGYLVGIVKHVERQDGSFILKCAHFPLPLHVAAKAWEQYADVWLDMAPQDAFTPEHPIAFIARVERTDAAREIRLDVRDFAALPLSDGSSWIPVDSGHERQLVRSLLATQRTFRKPLAIEEQGDRLLPDVILEDRADRMHLEVLGMMNHAVYAERWRQKQARYEQLGQALWWWDPQATPQPPPLPPAQGRVT</sequence>
<dbReference type="EMBL" id="AP014936">
    <property type="protein sequence ID" value="BAU49836.1"/>
    <property type="molecule type" value="Genomic_DNA"/>
</dbReference>
<dbReference type="KEGG" id="sva:SVA_3288"/>
<dbReference type="Pfam" id="PF06666">
    <property type="entry name" value="DUF1173"/>
    <property type="match status" value="1"/>
</dbReference>
<feature type="region of interest" description="Disordered" evidence="1">
    <location>
        <begin position="121"/>
        <end position="140"/>
    </location>
</feature>
<protein>
    <recommendedName>
        <fullName evidence="4">DUF1173 domain-containing protein</fullName>
    </recommendedName>
</protein>
<gene>
    <name evidence="2" type="ORF">SVA_3288</name>
</gene>
<name>A0A1C7AF31_9GAMM</name>
<accession>A0A1C7AF31</accession>
<evidence type="ECO:0000256" key="1">
    <source>
        <dbReference type="SAM" id="MobiDB-lite"/>
    </source>
</evidence>
<dbReference type="RefSeq" id="WP_096462194.1">
    <property type="nucleotide sequence ID" value="NZ_AP014936.1"/>
</dbReference>
<dbReference type="AlphaFoldDB" id="A0A1C7AF31"/>
<dbReference type="InterPro" id="IPR009553">
    <property type="entry name" value="DUF1173"/>
</dbReference>
<evidence type="ECO:0008006" key="4">
    <source>
        <dbReference type="Google" id="ProtNLM"/>
    </source>
</evidence>
<evidence type="ECO:0000313" key="3">
    <source>
        <dbReference type="Proteomes" id="UP000218899"/>
    </source>
</evidence>
<organism evidence="2 3">
    <name type="scientific">Sulfurifustis variabilis</name>
    <dbReference type="NCBI Taxonomy" id="1675686"/>
    <lineage>
        <taxon>Bacteria</taxon>
        <taxon>Pseudomonadati</taxon>
        <taxon>Pseudomonadota</taxon>
        <taxon>Gammaproteobacteria</taxon>
        <taxon>Acidiferrobacterales</taxon>
        <taxon>Acidiferrobacteraceae</taxon>
        <taxon>Sulfurifustis</taxon>
    </lineage>
</organism>
<keyword evidence="3" id="KW-1185">Reference proteome</keyword>
<proteinExistence type="predicted"/>
<evidence type="ECO:0000313" key="2">
    <source>
        <dbReference type="EMBL" id="BAU49836.1"/>
    </source>
</evidence>
<dbReference type="OrthoDB" id="5572968at2"/>
<dbReference type="Proteomes" id="UP000218899">
    <property type="component" value="Chromosome"/>
</dbReference>
<reference evidence="2 3" key="1">
    <citation type="submission" date="2015-08" db="EMBL/GenBank/DDBJ databases">
        <title>Complete genome sequence of Sulfurifustis variabilis.</title>
        <authorList>
            <person name="Miura A."/>
            <person name="Kojima H."/>
            <person name="Fukui M."/>
        </authorList>
    </citation>
    <scope>NUCLEOTIDE SEQUENCE [LARGE SCALE GENOMIC DNA]</scope>
    <source>
        <strain evidence="3">skN76</strain>
    </source>
</reference>